<sequence length="59" mass="6388">MQDLIRNCKGMVIFQSPISWTFEATGLTTPTSSPTLNKSPPCVGLLADNPIGRRIVASR</sequence>
<keyword evidence="2" id="KW-1185">Reference proteome</keyword>
<organism evidence="1 2">
    <name type="scientific">Candidatus Contendobacter odensis Run_B_J11</name>
    <dbReference type="NCBI Taxonomy" id="1400861"/>
    <lineage>
        <taxon>Bacteria</taxon>
        <taxon>Pseudomonadati</taxon>
        <taxon>Pseudomonadota</taxon>
        <taxon>Gammaproteobacteria</taxon>
        <taxon>Candidatus Competibacteraceae</taxon>
        <taxon>Candidatus Contendibacter</taxon>
    </lineage>
</organism>
<name>A0A7U7J4G0_9GAMM</name>
<accession>A0A7U7J4G0</accession>
<protein>
    <submittedName>
        <fullName evidence="1">Uncharacterized protein</fullName>
    </submittedName>
</protein>
<dbReference type="AlphaFoldDB" id="A0A7U7J4G0"/>
<reference evidence="1 2" key="1">
    <citation type="journal article" date="2014" name="ISME J.">
        <title>Candidatus Competibacter-lineage genomes retrieved from metagenomes reveal functional metabolic diversity.</title>
        <authorList>
            <person name="McIlroy S.J."/>
            <person name="Albertsen M."/>
            <person name="Andresen E.K."/>
            <person name="Saunders A.M."/>
            <person name="Kristiansen R."/>
            <person name="Stokholm-Bjerregaard M."/>
            <person name="Nielsen K.L."/>
            <person name="Nielsen P.H."/>
        </authorList>
    </citation>
    <scope>NUCLEOTIDE SEQUENCE [LARGE SCALE GENOMIC DNA]</scope>
    <source>
        <strain evidence="1 2">Run_B_J11</strain>
    </source>
</reference>
<evidence type="ECO:0000313" key="2">
    <source>
        <dbReference type="Proteomes" id="UP000019184"/>
    </source>
</evidence>
<evidence type="ECO:0000313" key="1">
    <source>
        <dbReference type="EMBL" id="CDH45315.1"/>
    </source>
</evidence>
<proteinExistence type="predicted"/>
<dbReference type="EMBL" id="CBTK010000137">
    <property type="protein sequence ID" value="CDH45315.1"/>
    <property type="molecule type" value="Genomic_DNA"/>
</dbReference>
<dbReference type="Proteomes" id="UP000019184">
    <property type="component" value="Unassembled WGS sequence"/>
</dbReference>
<gene>
    <name evidence="1" type="ORF">BN874_2210003</name>
</gene>
<comment type="caution">
    <text evidence="1">The sequence shown here is derived from an EMBL/GenBank/DDBJ whole genome shotgun (WGS) entry which is preliminary data.</text>
</comment>